<dbReference type="PATRIC" id="fig|1292034.3.peg.1368"/>
<reference evidence="2 3" key="1">
    <citation type="journal article" date="2013" name="Genome Announc.">
        <title>Draft Genome Sequence for Caulobacter sp. Strain OR37, a Bacterium Tolerant to Heavy Metals.</title>
        <authorList>
            <person name="Utturkar S.M."/>
            <person name="Bollmann A."/>
            <person name="Brzoska R.M."/>
            <person name="Klingeman D.M."/>
            <person name="Epstein S.E."/>
            <person name="Palumbo A.V."/>
            <person name="Brown S.D."/>
        </authorList>
    </citation>
    <scope>NUCLEOTIDE SEQUENCE [LARGE SCALE GENOMIC DNA]</scope>
    <source>
        <strain evidence="2 3">OR37</strain>
    </source>
</reference>
<gene>
    <name evidence="2" type="ORF">OR37_01379</name>
</gene>
<dbReference type="eggNOG" id="COG3735">
    <property type="taxonomic scope" value="Bacteria"/>
</dbReference>
<protein>
    <recommendedName>
        <fullName evidence="4">TraB/GumN family protein</fullName>
    </recommendedName>
</protein>
<dbReference type="Proteomes" id="UP000013063">
    <property type="component" value="Unassembled WGS sequence"/>
</dbReference>
<keyword evidence="1" id="KW-0732">Signal</keyword>
<dbReference type="InterPro" id="IPR002816">
    <property type="entry name" value="TraB/PrgY/GumN_fam"/>
</dbReference>
<sequence length="328" mass="34439" precursor="true">MAATKLVPLALSLALVSSASAQTASPPVVNLGQAPAADESAVVAELTVVAKPPGPAIWLVEKDGAKLYVLGAATPLPHSLKWDSPRLNKALDKASLVLVPPQAAVGVTQAAGFILTFGGGLRQPLGKRLEDQLPPDLRARFVAFREQARKGPGDYKNWKPAVAGFLLLSDFRQAAGLSEAKPVSTVERMAKARKLKVKSVGQYRMSAVTSIAGKLSPDDQLYCLRVALDEVAYDAAHSTTIGRDWAEGDLGAVRARYRESAGQRCLTHVPGGAALLEKGIAQTTDAMTEALKRPGVTVAVVDLGFLLPANGVLDRLKADGATITSPIE</sequence>
<dbReference type="CDD" id="cd14788">
    <property type="entry name" value="GumN"/>
    <property type="match status" value="1"/>
</dbReference>
<name>R0D2F0_CAUVI</name>
<comment type="caution">
    <text evidence="2">The sequence shown here is derived from an EMBL/GenBank/DDBJ whole genome shotgun (WGS) entry which is preliminary data.</text>
</comment>
<evidence type="ECO:0000313" key="2">
    <source>
        <dbReference type="EMBL" id="ENZ82801.1"/>
    </source>
</evidence>
<dbReference type="EMBL" id="APMP01000005">
    <property type="protein sequence ID" value="ENZ82801.1"/>
    <property type="molecule type" value="Genomic_DNA"/>
</dbReference>
<dbReference type="Pfam" id="PF01963">
    <property type="entry name" value="TraB_PrgY_gumN"/>
    <property type="match status" value="1"/>
</dbReference>
<accession>R0D2F0</accession>
<evidence type="ECO:0000256" key="1">
    <source>
        <dbReference type="SAM" id="SignalP"/>
    </source>
</evidence>
<dbReference type="OrthoDB" id="7170764at2"/>
<proteinExistence type="predicted"/>
<evidence type="ECO:0008006" key="4">
    <source>
        <dbReference type="Google" id="ProtNLM"/>
    </source>
</evidence>
<feature type="signal peptide" evidence="1">
    <location>
        <begin position="1"/>
        <end position="21"/>
    </location>
</feature>
<dbReference type="AlphaFoldDB" id="R0D2F0"/>
<dbReference type="RefSeq" id="WP_004617374.1">
    <property type="nucleotide sequence ID" value="NZ_APMP01000005.1"/>
</dbReference>
<organism evidence="2 3">
    <name type="scientific">Caulobacter vibrioides OR37</name>
    <dbReference type="NCBI Taxonomy" id="1292034"/>
    <lineage>
        <taxon>Bacteria</taxon>
        <taxon>Pseudomonadati</taxon>
        <taxon>Pseudomonadota</taxon>
        <taxon>Alphaproteobacteria</taxon>
        <taxon>Caulobacterales</taxon>
        <taxon>Caulobacteraceae</taxon>
        <taxon>Caulobacter</taxon>
    </lineage>
</organism>
<feature type="chain" id="PRO_5004347960" description="TraB/GumN family protein" evidence="1">
    <location>
        <begin position="22"/>
        <end position="328"/>
    </location>
</feature>
<dbReference type="STRING" id="1292034.OR37_01379"/>
<evidence type="ECO:0000313" key="3">
    <source>
        <dbReference type="Proteomes" id="UP000013063"/>
    </source>
</evidence>
<keyword evidence="3" id="KW-1185">Reference proteome</keyword>